<evidence type="ECO:0000313" key="2">
    <source>
        <dbReference type="Proteomes" id="UP000356253"/>
    </source>
</evidence>
<name>A0AC61Y405_9FLAO</name>
<protein>
    <submittedName>
        <fullName evidence="1">Uncharacterized protein</fullName>
    </submittedName>
</protein>
<evidence type="ECO:0000313" key="1">
    <source>
        <dbReference type="EMBL" id="VVU99204.1"/>
    </source>
</evidence>
<comment type="caution">
    <text evidence="1">The sequence shown here is derived from an EMBL/GenBank/DDBJ whole genome shotgun (WGS) entry which is preliminary data.</text>
</comment>
<keyword evidence="2" id="KW-1185">Reference proteome</keyword>
<reference evidence="1" key="1">
    <citation type="submission" date="2019-09" db="EMBL/GenBank/DDBJ databases">
        <authorList>
            <person name="Rodrigo-Torres L."/>
            <person name="Arahal R. D."/>
            <person name="Lucena T."/>
        </authorList>
    </citation>
    <scope>NUCLEOTIDE SEQUENCE</scope>
    <source>
        <strain evidence="1">ISS653</strain>
    </source>
</reference>
<dbReference type="EMBL" id="CABVMM010000002">
    <property type="protein sequence ID" value="VVU99204.1"/>
    <property type="molecule type" value="Genomic_DNA"/>
</dbReference>
<gene>
    <name evidence="1" type="ORF">FVB9532_00456</name>
</gene>
<organism evidence="1 2">
    <name type="scientific">Mesonia oceanica</name>
    <dbReference type="NCBI Taxonomy" id="2687242"/>
    <lineage>
        <taxon>Bacteria</taxon>
        <taxon>Pseudomonadati</taxon>
        <taxon>Bacteroidota</taxon>
        <taxon>Flavobacteriia</taxon>
        <taxon>Flavobacteriales</taxon>
        <taxon>Flavobacteriaceae</taxon>
        <taxon>Mesonia</taxon>
    </lineage>
</organism>
<accession>A0AC61Y405</accession>
<dbReference type="Proteomes" id="UP000356253">
    <property type="component" value="Unassembled WGS sequence"/>
</dbReference>
<proteinExistence type="predicted"/>
<sequence>MEFSYPAPGFYFQVKIGLQTYSFKEVSGIEFSTDFEEIASGGENDFKYKAFSRRKYSDLELKKGFIPRDSLLAEFLNFSIINSPAVISKLKMYPIIVHLLDKEGTPSQSWIFYEPVPSKWKLGNLDAMENNYLMESITFSYNHFHSI</sequence>